<reference evidence="1" key="1">
    <citation type="submission" date="2019-08" db="EMBL/GenBank/DDBJ databases">
        <authorList>
            <person name="Kucharzyk K."/>
            <person name="Murdoch R.W."/>
            <person name="Higgins S."/>
            <person name="Loffler F."/>
        </authorList>
    </citation>
    <scope>NUCLEOTIDE SEQUENCE</scope>
</reference>
<accession>A0A645HXU2</accession>
<protein>
    <submittedName>
        <fullName evidence="1">Uncharacterized protein</fullName>
    </submittedName>
</protein>
<gene>
    <name evidence="1" type="ORF">SDC9_190568</name>
</gene>
<name>A0A645HXU2_9ZZZZ</name>
<dbReference type="EMBL" id="VSSQ01101131">
    <property type="protein sequence ID" value="MPN43009.1"/>
    <property type="molecule type" value="Genomic_DNA"/>
</dbReference>
<comment type="caution">
    <text evidence="1">The sequence shown here is derived from an EMBL/GenBank/DDBJ whole genome shotgun (WGS) entry which is preliminary data.</text>
</comment>
<dbReference type="AlphaFoldDB" id="A0A645HXU2"/>
<organism evidence="1">
    <name type="scientific">bioreactor metagenome</name>
    <dbReference type="NCBI Taxonomy" id="1076179"/>
    <lineage>
        <taxon>unclassified sequences</taxon>
        <taxon>metagenomes</taxon>
        <taxon>ecological metagenomes</taxon>
    </lineage>
</organism>
<proteinExistence type="predicted"/>
<evidence type="ECO:0000313" key="1">
    <source>
        <dbReference type="EMBL" id="MPN43009.1"/>
    </source>
</evidence>
<sequence>MIQAIASASDIQRVTIAQIGLASELLDDVN</sequence>